<comment type="caution">
    <text evidence="2">The sequence shown here is derived from an EMBL/GenBank/DDBJ whole genome shotgun (WGS) entry which is preliminary data.</text>
</comment>
<keyword evidence="3" id="KW-1185">Reference proteome</keyword>
<accession>A0ABP7G7S2</accession>
<reference evidence="3" key="1">
    <citation type="journal article" date="2019" name="Int. J. Syst. Evol. Microbiol.">
        <title>The Global Catalogue of Microorganisms (GCM) 10K type strain sequencing project: providing services to taxonomists for standard genome sequencing and annotation.</title>
        <authorList>
            <consortium name="The Broad Institute Genomics Platform"/>
            <consortium name="The Broad Institute Genome Sequencing Center for Infectious Disease"/>
            <person name="Wu L."/>
            <person name="Ma J."/>
        </authorList>
    </citation>
    <scope>NUCLEOTIDE SEQUENCE [LARGE SCALE GENOMIC DNA]</scope>
    <source>
        <strain evidence="3">JCM 16950</strain>
    </source>
</reference>
<dbReference type="RefSeq" id="WP_344781018.1">
    <property type="nucleotide sequence ID" value="NZ_BAABAF010000003.1"/>
</dbReference>
<feature type="transmembrane region" description="Helical" evidence="1">
    <location>
        <begin position="65"/>
        <end position="83"/>
    </location>
</feature>
<name>A0ABP7G7S2_9MICO</name>
<dbReference type="EMBL" id="BAABAF010000003">
    <property type="protein sequence ID" value="GAA3758616.1"/>
    <property type="molecule type" value="Genomic_DNA"/>
</dbReference>
<sequence>MTLSPGADVLLVAIWSICLFLVLCVVLVLIVISLRRPATTRLSVAAGLVVLALLIAAIAPVRVPSLMGVLVAILGITAAVLGGNPLTRHVLQIAAGDRVRETDDGGIVLTATEPDAATGATRTLMRGGTVIGYLERLAAVLSILTGYPAAIAVIVAVKSVGRFSELAAAEARERFIIGTMTSLLWSCAVGVLLRLAIG</sequence>
<protein>
    <submittedName>
        <fullName evidence="2">Uncharacterized protein</fullName>
    </submittedName>
</protein>
<evidence type="ECO:0000313" key="2">
    <source>
        <dbReference type="EMBL" id="GAA3758616.1"/>
    </source>
</evidence>
<evidence type="ECO:0000313" key="3">
    <source>
        <dbReference type="Proteomes" id="UP001500540"/>
    </source>
</evidence>
<feature type="transmembrane region" description="Helical" evidence="1">
    <location>
        <begin position="41"/>
        <end position="59"/>
    </location>
</feature>
<keyword evidence="1" id="KW-0472">Membrane</keyword>
<feature type="transmembrane region" description="Helical" evidence="1">
    <location>
        <begin position="175"/>
        <end position="197"/>
    </location>
</feature>
<gene>
    <name evidence="2" type="ORF">GCM10022240_09100</name>
</gene>
<organism evidence="2 3">
    <name type="scientific">Microbacterium kribbense</name>
    <dbReference type="NCBI Taxonomy" id="433645"/>
    <lineage>
        <taxon>Bacteria</taxon>
        <taxon>Bacillati</taxon>
        <taxon>Actinomycetota</taxon>
        <taxon>Actinomycetes</taxon>
        <taxon>Micrococcales</taxon>
        <taxon>Microbacteriaceae</taxon>
        <taxon>Microbacterium</taxon>
    </lineage>
</organism>
<feature type="transmembrane region" description="Helical" evidence="1">
    <location>
        <begin position="12"/>
        <end position="34"/>
    </location>
</feature>
<dbReference type="Proteomes" id="UP001500540">
    <property type="component" value="Unassembled WGS sequence"/>
</dbReference>
<keyword evidence="1" id="KW-1133">Transmembrane helix</keyword>
<evidence type="ECO:0000256" key="1">
    <source>
        <dbReference type="SAM" id="Phobius"/>
    </source>
</evidence>
<feature type="transmembrane region" description="Helical" evidence="1">
    <location>
        <begin position="133"/>
        <end position="155"/>
    </location>
</feature>
<keyword evidence="1" id="KW-0812">Transmembrane</keyword>
<proteinExistence type="predicted"/>